<protein>
    <submittedName>
        <fullName evidence="3">Threonine synthase 1, chloroplastic-like</fullName>
    </submittedName>
</protein>
<dbReference type="Proteomes" id="UP000087171">
    <property type="component" value="Unplaced"/>
</dbReference>
<gene>
    <name evidence="3" type="primary">LOC101500329</name>
</gene>
<reference evidence="3" key="1">
    <citation type="submission" date="2025-08" db="UniProtKB">
        <authorList>
            <consortium name="RefSeq"/>
        </authorList>
    </citation>
    <scope>IDENTIFICATION</scope>
    <source>
        <tissue evidence="3">Etiolated seedlings</tissue>
    </source>
</reference>
<sequence>MDDLWVKHCGISHTGSFKDIGMMVLISQVNRLQKMNRPLVGVGCASTGDTSAAPSAYCASTGIPSMFFLLANKISTSQLIQPVSNGSLVLNIDIDFDGCMKLIREITSELPIYLANSLNSLRKMRY</sequence>
<dbReference type="InterPro" id="IPR001926">
    <property type="entry name" value="TrpB-like_PALP"/>
</dbReference>
<dbReference type="RefSeq" id="XP_027186881.1">
    <property type="nucleotide sequence ID" value="XM_027331080.1"/>
</dbReference>
<accession>A0A3Q7XSP3</accession>
<dbReference type="STRING" id="3827.A0A3Q7XSP3"/>
<dbReference type="Gene3D" id="3.40.50.1100">
    <property type="match status" value="2"/>
</dbReference>
<dbReference type="AlphaFoldDB" id="A0A3Q7XSP3"/>
<evidence type="ECO:0000259" key="1">
    <source>
        <dbReference type="Pfam" id="PF00291"/>
    </source>
</evidence>
<dbReference type="PaxDb" id="3827-XP_004516225.1"/>
<keyword evidence="2" id="KW-1185">Reference proteome</keyword>
<feature type="domain" description="Tryptophan synthase beta chain-like PALP" evidence="1">
    <location>
        <begin position="3"/>
        <end position="119"/>
    </location>
</feature>
<dbReference type="SUPFAM" id="SSF53686">
    <property type="entry name" value="Tryptophan synthase beta subunit-like PLP-dependent enzymes"/>
    <property type="match status" value="1"/>
</dbReference>
<dbReference type="OrthoDB" id="7773036at2759"/>
<evidence type="ECO:0000313" key="3">
    <source>
        <dbReference type="RefSeq" id="XP_027186881.1"/>
    </source>
</evidence>
<organism evidence="2 3">
    <name type="scientific">Cicer arietinum</name>
    <name type="common">Chickpea</name>
    <name type="synonym">Garbanzo</name>
    <dbReference type="NCBI Taxonomy" id="3827"/>
    <lineage>
        <taxon>Eukaryota</taxon>
        <taxon>Viridiplantae</taxon>
        <taxon>Streptophyta</taxon>
        <taxon>Embryophyta</taxon>
        <taxon>Tracheophyta</taxon>
        <taxon>Spermatophyta</taxon>
        <taxon>Magnoliopsida</taxon>
        <taxon>eudicotyledons</taxon>
        <taxon>Gunneridae</taxon>
        <taxon>Pentapetalae</taxon>
        <taxon>rosids</taxon>
        <taxon>fabids</taxon>
        <taxon>Fabales</taxon>
        <taxon>Fabaceae</taxon>
        <taxon>Papilionoideae</taxon>
        <taxon>50 kb inversion clade</taxon>
        <taxon>NPAAA clade</taxon>
        <taxon>Hologalegina</taxon>
        <taxon>IRL clade</taxon>
        <taxon>Cicereae</taxon>
        <taxon>Cicer</taxon>
    </lineage>
</organism>
<dbReference type="InterPro" id="IPR036052">
    <property type="entry name" value="TrpB-like_PALP_sf"/>
</dbReference>
<proteinExistence type="predicted"/>
<dbReference type="Pfam" id="PF00291">
    <property type="entry name" value="PALP"/>
    <property type="match status" value="1"/>
</dbReference>
<name>A0A3Q7XSP3_CICAR</name>
<evidence type="ECO:0000313" key="2">
    <source>
        <dbReference type="Proteomes" id="UP000087171"/>
    </source>
</evidence>